<dbReference type="Proteomes" id="UP000510868">
    <property type="component" value="Chromosome"/>
</dbReference>
<evidence type="ECO:0000313" key="7">
    <source>
        <dbReference type="Proteomes" id="UP001286376"/>
    </source>
</evidence>
<dbReference type="EMBL" id="JAOTNP010000005">
    <property type="protein sequence ID" value="MDV8946076.1"/>
    <property type="molecule type" value="Genomic_DNA"/>
</dbReference>
<dbReference type="EMBL" id="QGHV01000037">
    <property type="protein sequence ID" value="PWT37148.1"/>
    <property type="molecule type" value="Genomic_DNA"/>
</dbReference>
<evidence type="ECO:0000313" key="4">
    <source>
        <dbReference type="EMBL" id="QLQ62901.1"/>
    </source>
</evidence>
<evidence type="ECO:0000313" key="2">
    <source>
        <dbReference type="EMBL" id="MDV8946076.1"/>
    </source>
</evidence>
<dbReference type="AlphaFoldDB" id="A0A0U5D440"/>
<reference evidence="2 7" key="6">
    <citation type="journal article" date="2022" name="Front. Cell. Infect. Microbiol.">
        <title>The probiotic and immunomodulation effects of Limosilactobacillus reuteri RGW1 isolated from calf feces.</title>
        <authorList>
            <person name="Huang K."/>
            <person name="Shi W."/>
            <person name="Yang B."/>
            <person name="Wang J."/>
        </authorList>
    </citation>
    <scope>NUCLEOTIDE SEQUENCE [LARGE SCALE GENOMIC DNA]</scope>
    <source>
        <strain evidence="2 7">RGW1</strain>
    </source>
</reference>
<dbReference type="Proteomes" id="UP000245735">
    <property type="component" value="Unassembled WGS sequence"/>
</dbReference>
<reference evidence="3" key="4">
    <citation type="submission" date="2018-05" db="EMBL/GenBank/DDBJ databases">
        <authorList>
            <person name="Peng X.Y."/>
            <person name="Xu Y.F."/>
            <person name="Luo D."/>
            <person name="Yu J."/>
            <person name="Gu J.Y."/>
        </authorList>
    </citation>
    <scope>NUCLEOTIDE SEQUENCE</scope>
    <source>
        <strain evidence="3">LR9</strain>
    </source>
</reference>
<evidence type="ECO:0000313" key="3">
    <source>
        <dbReference type="EMBL" id="PWT37148.1"/>
    </source>
</evidence>
<dbReference type="EMBL" id="CP059275">
    <property type="protein sequence ID" value="QLQ62901.1"/>
    <property type="molecule type" value="Genomic_DNA"/>
</dbReference>
<dbReference type="EMBL" id="LN887562">
    <property type="protein sequence ID" value="CUR40661.1"/>
    <property type="molecule type" value="Genomic_DNA"/>
</dbReference>
<evidence type="ECO:0000313" key="5">
    <source>
        <dbReference type="Proteomes" id="UP000235484"/>
    </source>
</evidence>
<accession>A0A0U5D440</accession>
<dbReference type="RefSeq" id="WP_085679950.1">
    <property type="nucleotide sequence ID" value="NZ_CANCWL010000008.1"/>
</dbReference>
<reference evidence="5" key="2">
    <citation type="submission" date="2015-10" db="EMBL/GenBank/DDBJ databases">
        <authorList>
            <person name="Crossman L.C."/>
        </authorList>
    </citation>
    <scope>NUCLEOTIDE SEQUENCE [LARGE SCALE GENOMIC DNA]</scope>
    <source>
        <strain evidence="5">20-2</strain>
    </source>
</reference>
<reference evidence="1" key="1">
    <citation type="submission" date="2015-10" db="EMBL/GenBank/DDBJ databases">
        <authorList>
            <person name="Gilbert D.G."/>
        </authorList>
    </citation>
    <scope>NUCLEOTIDE SEQUENCE [LARGE SCALE GENOMIC DNA]</scope>
    <source>
        <strain evidence="1">20-2</strain>
    </source>
</reference>
<gene>
    <name evidence="3" type="ORF">DKZ35_06635</name>
    <name evidence="4" type="ORF">HHK02_07855</name>
    <name evidence="1" type="ORF">LRLP16767_LR202_00720</name>
    <name evidence="2" type="ORF">NX099_01450</name>
</gene>
<proteinExistence type="predicted"/>
<reference evidence="2" key="7">
    <citation type="submission" date="2022-08" db="EMBL/GenBank/DDBJ databases">
        <authorList>
            <person name="Huang K."/>
        </authorList>
    </citation>
    <scope>NUCLEOTIDE SEQUENCE</scope>
    <source>
        <strain evidence="2">RGW1</strain>
    </source>
</reference>
<organism evidence="1 5">
    <name type="scientific">Limosilactobacillus reuteri</name>
    <name type="common">Lactobacillus reuteri</name>
    <dbReference type="NCBI Taxonomy" id="1598"/>
    <lineage>
        <taxon>Bacteria</taxon>
        <taxon>Bacillati</taxon>
        <taxon>Bacillota</taxon>
        <taxon>Bacilli</taxon>
        <taxon>Lactobacillales</taxon>
        <taxon>Lactobacillaceae</taxon>
        <taxon>Limosilactobacillus</taxon>
    </lineage>
</organism>
<reference evidence="4 6" key="5">
    <citation type="submission" date="2020-07" db="EMBL/GenBank/DDBJ databases">
        <title>Genome sequence of Lactobacillus reuteri CNEI-KCA3 isolated from the faeces of a reared-broiler chicken, South-East Nigeria, reveals presence of CRISPR arrays.</title>
        <authorList>
            <person name="Anukam K.C."/>
            <person name="Ibezim C.N."/>
            <person name="BeecK W.V."/>
            <person name="Allonsius C."/>
            <person name="Broek M.D."/>
            <person name="Tuyaerts I."/>
            <person name="Attama A."/>
            <person name="Esimone C.O."/>
            <person name="Lebeer S."/>
        </authorList>
    </citation>
    <scope>NUCLEOTIDE SEQUENCE [LARGE SCALE GENOMIC DNA]</scope>
    <source>
        <strain evidence="4 6">CNEI-KCA3</strain>
    </source>
</reference>
<protein>
    <submittedName>
        <fullName evidence="1">Oxidoreductase domain protein</fullName>
    </submittedName>
</protein>
<dbReference type="Proteomes" id="UP000235484">
    <property type="component" value="Unassembled WGS sequence"/>
</dbReference>
<dbReference type="Proteomes" id="UP001286376">
    <property type="component" value="Unassembled WGS sequence"/>
</dbReference>
<evidence type="ECO:0000313" key="6">
    <source>
        <dbReference type="Proteomes" id="UP000510868"/>
    </source>
</evidence>
<reference evidence="3" key="3">
    <citation type="journal article" date="2018" name="Front. Microbiol.">
        <title>Comparative Genomics of the Herbivore Gut Symbiont Lactobacillus reuteri Reveals Genetic Diversity and Lifestyle Adaptation.</title>
        <authorList>
            <person name="Zhao J."/>
        </authorList>
    </citation>
    <scope>NUCLEOTIDE SEQUENCE</scope>
    <source>
        <strain evidence="3">LR9</strain>
    </source>
</reference>
<evidence type="ECO:0000313" key="1">
    <source>
        <dbReference type="EMBL" id="CUR40661.1"/>
    </source>
</evidence>
<sequence length="74" mass="8849">MTYLNNQGSIQVINNHYLDNTMFDELNDFAQLFTNPESPQQQDNYQRWIELAKIVNMTLYRLRKSANIIFPSDY</sequence>
<name>A0A0U5D440_LIMRT</name>